<gene>
    <name evidence="4" type="primary">LOC103714747</name>
</gene>
<keyword evidence="2" id="KW-0472">Membrane</keyword>
<feature type="transmembrane region" description="Helical" evidence="2">
    <location>
        <begin position="175"/>
        <end position="197"/>
    </location>
</feature>
<protein>
    <submittedName>
        <fullName evidence="4">Uncharacterized protein LOC103714747</fullName>
    </submittedName>
</protein>
<organism evidence="3 4">
    <name type="scientific">Phoenix dactylifera</name>
    <name type="common">Date palm</name>
    <dbReference type="NCBI Taxonomy" id="42345"/>
    <lineage>
        <taxon>Eukaryota</taxon>
        <taxon>Viridiplantae</taxon>
        <taxon>Streptophyta</taxon>
        <taxon>Embryophyta</taxon>
        <taxon>Tracheophyta</taxon>
        <taxon>Spermatophyta</taxon>
        <taxon>Magnoliopsida</taxon>
        <taxon>Liliopsida</taxon>
        <taxon>Arecaceae</taxon>
        <taxon>Coryphoideae</taxon>
        <taxon>Phoeniceae</taxon>
        <taxon>Phoenix</taxon>
    </lineage>
</organism>
<keyword evidence="2" id="KW-1133">Transmembrane helix</keyword>
<dbReference type="Proteomes" id="UP000228380">
    <property type="component" value="Chromosome 11"/>
</dbReference>
<feature type="region of interest" description="Disordered" evidence="1">
    <location>
        <begin position="134"/>
        <end position="166"/>
    </location>
</feature>
<keyword evidence="2" id="KW-0812">Transmembrane</keyword>
<reference evidence="4" key="2">
    <citation type="submission" date="2025-08" db="UniProtKB">
        <authorList>
            <consortium name="RefSeq"/>
        </authorList>
    </citation>
    <scope>IDENTIFICATION</scope>
    <source>
        <tissue evidence="4">Young leaves</tissue>
    </source>
</reference>
<accession>A0A8B7CJM8</accession>
<dbReference type="KEGG" id="pda:103714747"/>
<reference evidence="3" key="1">
    <citation type="journal article" date="2019" name="Nat. Commun.">
        <title>Genome-wide association mapping of date palm fruit traits.</title>
        <authorList>
            <person name="Hazzouri K.M."/>
            <person name="Gros-Balthazard M."/>
            <person name="Flowers J.M."/>
            <person name="Copetti D."/>
            <person name="Lemansour A."/>
            <person name="Lebrun M."/>
            <person name="Masmoudi K."/>
            <person name="Ferrand S."/>
            <person name="Dhar M.I."/>
            <person name="Fresquez Z.A."/>
            <person name="Rosas U."/>
            <person name="Zhang J."/>
            <person name="Talag J."/>
            <person name="Lee S."/>
            <person name="Kudrna D."/>
            <person name="Powell R.F."/>
            <person name="Leitch I.J."/>
            <person name="Krueger R.R."/>
            <person name="Wing R.A."/>
            <person name="Amiri K.M.A."/>
            <person name="Purugganan M.D."/>
        </authorList>
    </citation>
    <scope>NUCLEOTIDE SEQUENCE [LARGE SCALE GENOMIC DNA]</scope>
    <source>
        <strain evidence="3">cv. Khalas</strain>
    </source>
</reference>
<name>A0A8B7CJM8_PHODC</name>
<evidence type="ECO:0000313" key="3">
    <source>
        <dbReference type="Proteomes" id="UP000228380"/>
    </source>
</evidence>
<evidence type="ECO:0000256" key="1">
    <source>
        <dbReference type="SAM" id="MobiDB-lite"/>
    </source>
</evidence>
<dbReference type="RefSeq" id="XP_008800345.1">
    <property type="nucleotide sequence ID" value="XM_008802123.4"/>
</dbReference>
<dbReference type="PANTHER" id="PTHR34379">
    <property type="entry name" value="OS07G0553800 PROTEIN"/>
    <property type="match status" value="1"/>
</dbReference>
<dbReference type="GeneID" id="103714747"/>
<dbReference type="PANTHER" id="PTHR34379:SF6">
    <property type="entry name" value="PROTEIN 3F"/>
    <property type="match status" value="1"/>
</dbReference>
<evidence type="ECO:0000256" key="2">
    <source>
        <dbReference type="SAM" id="Phobius"/>
    </source>
</evidence>
<feature type="compositionally biased region" description="Basic and acidic residues" evidence="1">
    <location>
        <begin position="135"/>
        <end position="158"/>
    </location>
</feature>
<sequence>MKERRKRSGHFLCFGAVDLPEKDASMKTGESSAGSSGRTDVLVPETHRHRRRWLDRRFLANIFRSAVFVSSLNRIGRSVARMASDDKPAAELSGKFSDSNDRTEDTILSLSSLSSSTSYSASSSCLSSASSSSFRELEHKQKPELRQKRVSPRSESKNPPRPPAAARNYDSATGLFLLLLSLSAMVFCGRLYAILWTSSWLCLVPRRNSDAGLAVENATAEEPPELRRSLEESEKKRVVLEGLLERNRRI</sequence>
<dbReference type="OrthoDB" id="1886721at2759"/>
<dbReference type="AlphaFoldDB" id="A0A8B7CJM8"/>
<dbReference type="InterPro" id="IPR040411">
    <property type="entry name" value="At5g23160-like"/>
</dbReference>
<feature type="region of interest" description="Disordered" evidence="1">
    <location>
        <begin position="82"/>
        <end position="102"/>
    </location>
</feature>
<evidence type="ECO:0000313" key="4">
    <source>
        <dbReference type="RefSeq" id="XP_008800345.1"/>
    </source>
</evidence>
<keyword evidence="3" id="KW-1185">Reference proteome</keyword>
<proteinExistence type="predicted"/>